<dbReference type="AlphaFoldDB" id="A0A370H4R1"/>
<evidence type="ECO:0000313" key="1">
    <source>
        <dbReference type="EMBL" id="RDI51163.1"/>
    </source>
</evidence>
<protein>
    <recommendedName>
        <fullName evidence="3">MFS transporter</fullName>
    </recommendedName>
</protein>
<feature type="non-terminal residue" evidence="1">
    <location>
        <position position="35"/>
    </location>
</feature>
<proteinExistence type="predicted"/>
<evidence type="ECO:0008006" key="3">
    <source>
        <dbReference type="Google" id="ProtNLM"/>
    </source>
</evidence>
<comment type="caution">
    <text evidence="1">The sequence shown here is derived from an EMBL/GenBank/DDBJ whole genome shotgun (WGS) entry which is preliminary data.</text>
</comment>
<evidence type="ECO:0000313" key="2">
    <source>
        <dbReference type="Proteomes" id="UP000255355"/>
    </source>
</evidence>
<keyword evidence="2" id="KW-1185">Reference proteome</keyword>
<organism evidence="1 2">
    <name type="scientific">Nocardia mexicana</name>
    <dbReference type="NCBI Taxonomy" id="279262"/>
    <lineage>
        <taxon>Bacteria</taxon>
        <taxon>Bacillati</taxon>
        <taxon>Actinomycetota</taxon>
        <taxon>Actinomycetes</taxon>
        <taxon>Mycobacteriales</taxon>
        <taxon>Nocardiaceae</taxon>
        <taxon>Nocardia</taxon>
    </lineage>
</organism>
<name>A0A370H4R1_9NOCA</name>
<accession>A0A370H4R1</accession>
<reference evidence="1 2" key="1">
    <citation type="submission" date="2018-07" db="EMBL/GenBank/DDBJ databases">
        <title>Genomic Encyclopedia of Type Strains, Phase IV (KMG-IV): sequencing the most valuable type-strain genomes for metagenomic binning, comparative biology and taxonomic classification.</title>
        <authorList>
            <person name="Goeker M."/>
        </authorList>
    </citation>
    <scope>NUCLEOTIDE SEQUENCE [LARGE SCALE GENOMIC DNA]</scope>
    <source>
        <strain evidence="1 2">DSM 44952</strain>
    </source>
</reference>
<dbReference type="Proteomes" id="UP000255355">
    <property type="component" value="Unassembled WGS sequence"/>
</dbReference>
<sequence length="35" mass="3562">MLTLAVLLLAIDGTVLALAIPALTADLEPSSTQIL</sequence>
<gene>
    <name evidence="1" type="ORF">DFR68_105641</name>
</gene>
<dbReference type="EMBL" id="QQAZ01000005">
    <property type="protein sequence ID" value="RDI51163.1"/>
    <property type="molecule type" value="Genomic_DNA"/>
</dbReference>